<gene>
    <name evidence="1" type="ORF">SBAD_LOCUS1701</name>
</gene>
<evidence type="ECO:0000313" key="2">
    <source>
        <dbReference type="Proteomes" id="UP000270296"/>
    </source>
</evidence>
<sequence>MATLASLIVHNWGKSDEPRAVAFQYWVRWRDKNLVTNGRRTSHLLFPLDVPLSPLLSACKARYLSCNGIFSFSLGTTSNVGRHRLKLPQLDTCGCDKGRGSETTFDVESRDPRPSRWQQQVPWWVKTKTVSRCGRTRQCLHIKCRTNNARLLRVATAIVPVCSAICGRDEDQQSHCVRRTYGGTDIRRHNRCHLRNQGALAANTGRQSARGGIAIC</sequence>
<dbReference type="EMBL" id="UZAM01006919">
    <property type="protein sequence ID" value="VDO95220.1"/>
    <property type="molecule type" value="Genomic_DNA"/>
</dbReference>
<reference evidence="1 2" key="2">
    <citation type="submission" date="2018-11" db="EMBL/GenBank/DDBJ databases">
        <authorList>
            <consortium name="Pathogen Informatics"/>
        </authorList>
    </citation>
    <scope>NUCLEOTIDE SEQUENCE [LARGE SCALE GENOMIC DNA]</scope>
</reference>
<dbReference type="WBParaSite" id="SBAD_0000178901-mRNA-1">
    <property type="protein sequence ID" value="SBAD_0000178901-mRNA-1"/>
    <property type="gene ID" value="SBAD_0000178901"/>
</dbReference>
<evidence type="ECO:0000313" key="3">
    <source>
        <dbReference type="WBParaSite" id="SBAD_0000178901-mRNA-1"/>
    </source>
</evidence>
<keyword evidence="2" id="KW-1185">Reference proteome</keyword>
<protein>
    <submittedName>
        <fullName evidence="1 3">Uncharacterized protein</fullName>
    </submittedName>
</protein>
<dbReference type="AlphaFoldDB" id="A0A183IDK7"/>
<dbReference type="Proteomes" id="UP000270296">
    <property type="component" value="Unassembled WGS sequence"/>
</dbReference>
<name>A0A183IDK7_9BILA</name>
<organism evidence="3">
    <name type="scientific">Soboliphyme baturini</name>
    <dbReference type="NCBI Taxonomy" id="241478"/>
    <lineage>
        <taxon>Eukaryota</taxon>
        <taxon>Metazoa</taxon>
        <taxon>Ecdysozoa</taxon>
        <taxon>Nematoda</taxon>
        <taxon>Enoplea</taxon>
        <taxon>Dorylaimia</taxon>
        <taxon>Dioctophymatida</taxon>
        <taxon>Dioctophymatoidea</taxon>
        <taxon>Soboliphymatidae</taxon>
        <taxon>Soboliphyme</taxon>
    </lineage>
</organism>
<reference evidence="3" key="1">
    <citation type="submission" date="2016-06" db="UniProtKB">
        <authorList>
            <consortium name="WormBaseParasite"/>
        </authorList>
    </citation>
    <scope>IDENTIFICATION</scope>
</reference>
<accession>A0A183IDK7</accession>
<proteinExistence type="predicted"/>
<evidence type="ECO:0000313" key="1">
    <source>
        <dbReference type="EMBL" id="VDO95220.1"/>
    </source>
</evidence>